<keyword evidence="2" id="KW-1185">Reference proteome</keyword>
<dbReference type="EMBL" id="AGNL01029098">
    <property type="protein sequence ID" value="EJK57203.1"/>
    <property type="molecule type" value="Genomic_DNA"/>
</dbReference>
<name>K0RTR4_THAOC</name>
<evidence type="ECO:0000313" key="1">
    <source>
        <dbReference type="EMBL" id="EJK57203.1"/>
    </source>
</evidence>
<accession>K0RTR4</accession>
<organism evidence="1 2">
    <name type="scientific">Thalassiosira oceanica</name>
    <name type="common">Marine diatom</name>
    <dbReference type="NCBI Taxonomy" id="159749"/>
    <lineage>
        <taxon>Eukaryota</taxon>
        <taxon>Sar</taxon>
        <taxon>Stramenopiles</taxon>
        <taxon>Ochrophyta</taxon>
        <taxon>Bacillariophyta</taxon>
        <taxon>Coscinodiscophyceae</taxon>
        <taxon>Thalassiosirophycidae</taxon>
        <taxon>Thalassiosirales</taxon>
        <taxon>Thalassiosiraceae</taxon>
        <taxon>Thalassiosira</taxon>
    </lineage>
</organism>
<dbReference type="Proteomes" id="UP000266841">
    <property type="component" value="Unassembled WGS sequence"/>
</dbReference>
<protein>
    <submittedName>
        <fullName evidence="1">Uncharacterized protein</fullName>
    </submittedName>
</protein>
<evidence type="ECO:0000313" key="2">
    <source>
        <dbReference type="Proteomes" id="UP000266841"/>
    </source>
</evidence>
<comment type="caution">
    <text evidence="1">The sequence shown here is derived from an EMBL/GenBank/DDBJ whole genome shotgun (WGS) entry which is preliminary data.</text>
</comment>
<sequence>MYPLHRVAPICGGEEPERVASMEELYQRPHIDLRCRTNKFCGKFLVSISAVCNSVLMGCMSMRPFRTCSRKW</sequence>
<dbReference type="AlphaFoldDB" id="K0RTR4"/>
<gene>
    <name evidence="1" type="ORF">THAOC_22781</name>
</gene>
<proteinExistence type="predicted"/>
<reference evidence="1 2" key="1">
    <citation type="journal article" date="2012" name="Genome Biol.">
        <title>Genome and low-iron response of an oceanic diatom adapted to chronic iron limitation.</title>
        <authorList>
            <person name="Lommer M."/>
            <person name="Specht M."/>
            <person name="Roy A.S."/>
            <person name="Kraemer L."/>
            <person name="Andreson R."/>
            <person name="Gutowska M.A."/>
            <person name="Wolf J."/>
            <person name="Bergner S.V."/>
            <person name="Schilhabel M.B."/>
            <person name="Klostermeier U.C."/>
            <person name="Beiko R.G."/>
            <person name="Rosenstiel P."/>
            <person name="Hippler M."/>
            <person name="Laroche J."/>
        </authorList>
    </citation>
    <scope>NUCLEOTIDE SEQUENCE [LARGE SCALE GENOMIC DNA]</scope>
    <source>
        <strain evidence="1 2">CCMP1005</strain>
    </source>
</reference>